<dbReference type="Proteomes" id="UP001607303">
    <property type="component" value="Unassembled WGS sequence"/>
</dbReference>
<sequence>MKFKLQDVRNLVDCRMCAYIASALKFKEINGNTILIINKKAFISFYRLSFYKINLKNTKCAL</sequence>
<dbReference type="EMBL" id="JAYRBN010000037">
    <property type="protein sequence ID" value="KAL2747285.1"/>
    <property type="molecule type" value="Genomic_DNA"/>
</dbReference>
<evidence type="ECO:0000313" key="2">
    <source>
        <dbReference type="Proteomes" id="UP001607303"/>
    </source>
</evidence>
<dbReference type="AlphaFoldDB" id="A0ABD2CQB8"/>
<gene>
    <name evidence="1" type="ORF">V1477_005655</name>
</gene>
<evidence type="ECO:0000313" key="1">
    <source>
        <dbReference type="EMBL" id="KAL2747285.1"/>
    </source>
</evidence>
<proteinExistence type="predicted"/>
<reference evidence="1 2" key="1">
    <citation type="journal article" date="2024" name="Ann. Entomol. Soc. Am.">
        <title>Genomic analyses of the southern and eastern yellowjacket wasps (Hymenoptera: Vespidae) reveal evolutionary signatures of social life.</title>
        <authorList>
            <person name="Catto M.A."/>
            <person name="Caine P.B."/>
            <person name="Orr S.E."/>
            <person name="Hunt B.G."/>
            <person name="Goodisman M.A.D."/>
        </authorList>
    </citation>
    <scope>NUCLEOTIDE SEQUENCE [LARGE SCALE GENOMIC DNA]</scope>
    <source>
        <strain evidence="1">232</strain>
        <tissue evidence="1">Head and thorax</tissue>
    </source>
</reference>
<feature type="non-terminal residue" evidence="1">
    <location>
        <position position="62"/>
    </location>
</feature>
<name>A0ABD2CQB8_VESMC</name>
<organism evidence="1 2">
    <name type="scientific">Vespula maculifrons</name>
    <name type="common">Eastern yellow jacket</name>
    <name type="synonym">Wasp</name>
    <dbReference type="NCBI Taxonomy" id="7453"/>
    <lineage>
        <taxon>Eukaryota</taxon>
        <taxon>Metazoa</taxon>
        <taxon>Ecdysozoa</taxon>
        <taxon>Arthropoda</taxon>
        <taxon>Hexapoda</taxon>
        <taxon>Insecta</taxon>
        <taxon>Pterygota</taxon>
        <taxon>Neoptera</taxon>
        <taxon>Endopterygota</taxon>
        <taxon>Hymenoptera</taxon>
        <taxon>Apocrita</taxon>
        <taxon>Aculeata</taxon>
        <taxon>Vespoidea</taxon>
        <taxon>Vespidae</taxon>
        <taxon>Vespinae</taxon>
        <taxon>Vespula</taxon>
    </lineage>
</organism>
<comment type="caution">
    <text evidence="1">The sequence shown here is derived from an EMBL/GenBank/DDBJ whole genome shotgun (WGS) entry which is preliminary data.</text>
</comment>
<accession>A0ABD2CQB8</accession>
<keyword evidence="2" id="KW-1185">Reference proteome</keyword>
<protein>
    <submittedName>
        <fullName evidence="1">Uncharacterized protein</fullName>
    </submittedName>
</protein>